<organism evidence="3 4">
    <name type="scientific">Clunio marinus</name>
    <dbReference type="NCBI Taxonomy" id="568069"/>
    <lineage>
        <taxon>Eukaryota</taxon>
        <taxon>Metazoa</taxon>
        <taxon>Ecdysozoa</taxon>
        <taxon>Arthropoda</taxon>
        <taxon>Hexapoda</taxon>
        <taxon>Insecta</taxon>
        <taxon>Pterygota</taxon>
        <taxon>Neoptera</taxon>
        <taxon>Endopterygota</taxon>
        <taxon>Diptera</taxon>
        <taxon>Nematocera</taxon>
        <taxon>Chironomoidea</taxon>
        <taxon>Chironomidae</taxon>
        <taxon>Clunio</taxon>
    </lineage>
</organism>
<feature type="compositionally biased region" description="Low complexity" evidence="1">
    <location>
        <begin position="132"/>
        <end position="156"/>
    </location>
</feature>
<sequence length="156" mass="17303">MMNLKFSLVFLLVFFSISVNARNIRLSQTNLKQFEEALKTAIHDDVYNIKKLFESIDNENAADEEPPIDDTIKIDVNFNETHNGKLSGNDVLNGLANGNGNENGNNGNGNGNIILQIFNIPFENEQNLVPNTTTTSTTEQTTWWTAAPTTPSSSRI</sequence>
<dbReference type="AlphaFoldDB" id="A0A1J1J5Q6"/>
<feature type="region of interest" description="Disordered" evidence="1">
    <location>
        <begin position="128"/>
        <end position="156"/>
    </location>
</feature>
<gene>
    <name evidence="3" type="ORF">CLUMA_CG020693</name>
</gene>
<evidence type="ECO:0000256" key="1">
    <source>
        <dbReference type="SAM" id="MobiDB-lite"/>
    </source>
</evidence>
<evidence type="ECO:0000313" key="3">
    <source>
        <dbReference type="EMBL" id="CRL07739.1"/>
    </source>
</evidence>
<accession>A0A1J1J5Q6</accession>
<keyword evidence="2" id="KW-0732">Signal</keyword>
<name>A0A1J1J5Q6_9DIPT</name>
<feature type="signal peptide" evidence="2">
    <location>
        <begin position="1"/>
        <end position="21"/>
    </location>
</feature>
<feature type="chain" id="PRO_5012565871" evidence="2">
    <location>
        <begin position="22"/>
        <end position="156"/>
    </location>
</feature>
<dbReference type="Proteomes" id="UP000183832">
    <property type="component" value="Unassembled WGS sequence"/>
</dbReference>
<evidence type="ECO:0000256" key="2">
    <source>
        <dbReference type="SAM" id="SignalP"/>
    </source>
</evidence>
<dbReference type="EMBL" id="CVRI01000073">
    <property type="protein sequence ID" value="CRL07739.1"/>
    <property type="molecule type" value="Genomic_DNA"/>
</dbReference>
<reference evidence="3 4" key="1">
    <citation type="submission" date="2015-04" db="EMBL/GenBank/DDBJ databases">
        <authorList>
            <person name="Syromyatnikov M.Y."/>
            <person name="Popov V.N."/>
        </authorList>
    </citation>
    <scope>NUCLEOTIDE SEQUENCE [LARGE SCALE GENOMIC DNA]</scope>
</reference>
<proteinExistence type="predicted"/>
<keyword evidence="4" id="KW-1185">Reference proteome</keyword>
<protein>
    <submittedName>
        <fullName evidence="3">CLUMA_CG020693, isoform A</fullName>
    </submittedName>
</protein>
<evidence type="ECO:0000313" key="4">
    <source>
        <dbReference type="Proteomes" id="UP000183832"/>
    </source>
</evidence>